<dbReference type="EMBL" id="GBXM01069863">
    <property type="protein sequence ID" value="JAH38714.1"/>
    <property type="molecule type" value="Transcribed_RNA"/>
</dbReference>
<proteinExistence type="predicted"/>
<sequence length="34" mass="3798">MALLKCGNVFSSSLQLSQKSDRHYDCSVLTPKKI</sequence>
<organism evidence="1">
    <name type="scientific">Anguilla anguilla</name>
    <name type="common">European freshwater eel</name>
    <name type="synonym">Muraena anguilla</name>
    <dbReference type="NCBI Taxonomy" id="7936"/>
    <lineage>
        <taxon>Eukaryota</taxon>
        <taxon>Metazoa</taxon>
        <taxon>Chordata</taxon>
        <taxon>Craniata</taxon>
        <taxon>Vertebrata</taxon>
        <taxon>Euteleostomi</taxon>
        <taxon>Actinopterygii</taxon>
        <taxon>Neopterygii</taxon>
        <taxon>Teleostei</taxon>
        <taxon>Anguilliformes</taxon>
        <taxon>Anguillidae</taxon>
        <taxon>Anguilla</taxon>
    </lineage>
</organism>
<name>A0A0E9SBC8_ANGAN</name>
<dbReference type="EMBL" id="GBXM01103007">
    <property type="protein sequence ID" value="JAH05570.1"/>
    <property type="molecule type" value="Transcribed_RNA"/>
</dbReference>
<reference evidence="1" key="1">
    <citation type="submission" date="2014-11" db="EMBL/GenBank/DDBJ databases">
        <authorList>
            <person name="Amaro Gonzalez C."/>
        </authorList>
    </citation>
    <scope>NUCLEOTIDE SEQUENCE</scope>
</reference>
<protein>
    <submittedName>
        <fullName evidence="1">Uncharacterized protein</fullName>
    </submittedName>
</protein>
<reference evidence="1" key="2">
    <citation type="journal article" date="2015" name="Fish Shellfish Immunol.">
        <title>Early steps in the European eel (Anguilla anguilla)-Vibrio vulnificus interaction in the gills: Role of the RtxA13 toxin.</title>
        <authorList>
            <person name="Callol A."/>
            <person name="Pajuelo D."/>
            <person name="Ebbesson L."/>
            <person name="Teles M."/>
            <person name="MacKenzie S."/>
            <person name="Amaro C."/>
        </authorList>
    </citation>
    <scope>NUCLEOTIDE SEQUENCE</scope>
</reference>
<dbReference type="AlphaFoldDB" id="A0A0E9SBC8"/>
<accession>A0A0E9SBC8</accession>
<evidence type="ECO:0000313" key="1">
    <source>
        <dbReference type="EMBL" id="JAH38714.1"/>
    </source>
</evidence>